<dbReference type="Proteomes" id="UP000076632">
    <property type="component" value="Unassembled WGS sequence"/>
</dbReference>
<feature type="transmembrane region" description="Helical" evidence="1">
    <location>
        <begin position="58"/>
        <end position="78"/>
    </location>
</feature>
<dbReference type="Gene3D" id="1.10.167.10">
    <property type="entry name" value="Regulator of G-protein Signalling 4, domain 2"/>
    <property type="match status" value="1"/>
</dbReference>
<dbReference type="InterPro" id="IPR044926">
    <property type="entry name" value="RGS_subdomain_2"/>
</dbReference>
<feature type="transmembrane region" description="Helical" evidence="1">
    <location>
        <begin position="270"/>
        <end position="291"/>
    </location>
</feature>
<evidence type="ECO:0000256" key="1">
    <source>
        <dbReference type="SAM" id="Phobius"/>
    </source>
</evidence>
<dbReference type="RefSeq" id="XP_018189623.1">
    <property type="nucleotide sequence ID" value="XM_018336933.1"/>
</dbReference>
<reference evidence="2 3" key="1">
    <citation type="journal article" date="2016" name="Fungal Biol.">
        <title>The genome of Xylona heveae provides a window into fungal endophytism.</title>
        <authorList>
            <person name="Gazis R."/>
            <person name="Kuo A."/>
            <person name="Riley R."/>
            <person name="LaButti K."/>
            <person name="Lipzen A."/>
            <person name="Lin J."/>
            <person name="Amirebrahimi M."/>
            <person name="Hesse C.N."/>
            <person name="Spatafora J.W."/>
            <person name="Henrissat B."/>
            <person name="Hainaut M."/>
            <person name="Grigoriev I.V."/>
            <person name="Hibbett D.S."/>
        </authorList>
    </citation>
    <scope>NUCLEOTIDE SEQUENCE [LARGE SCALE GENOMIC DNA]</scope>
    <source>
        <strain evidence="2 3">TC161</strain>
    </source>
</reference>
<dbReference type="OrthoDB" id="5313079at2759"/>
<feature type="transmembrane region" description="Helical" evidence="1">
    <location>
        <begin position="207"/>
        <end position="228"/>
    </location>
</feature>
<protein>
    <recommendedName>
        <fullName evidence="4">RGS domain-containing protein</fullName>
    </recommendedName>
</protein>
<name>A0A165HXK9_XYLHT</name>
<evidence type="ECO:0000313" key="3">
    <source>
        <dbReference type="Proteomes" id="UP000076632"/>
    </source>
</evidence>
<dbReference type="InParanoid" id="A0A165HXK9"/>
<dbReference type="SUPFAM" id="SSF48097">
    <property type="entry name" value="Regulator of G-protein signaling, RGS"/>
    <property type="match status" value="1"/>
</dbReference>
<gene>
    <name evidence="2" type="ORF">L228DRAFT_87952</name>
</gene>
<sequence>MAVALFRRSGHNWGPPNLDAIGAVYITVCIVWTLLFAAGLITLLHFRKLPFIRMRDMTLVASALVTLHVYLLLDLLVYPLNGAFPCGLEFWIMGIYLPLGFALFQAQNMQLLSLSLQQKRLSWQPRDLSAHDDARSIYSIRSLRKKWNAMTFLHRMYSGIAIGACVQVVVTSFLFFGSRKFHGSYGAFSADVNPAKCRKGWEWLPSIVWQFVWTYGIGPYVLFKIRNIRDVYHWSLQTKLSIILSLPGTPLWIAAIYSDKFANVDLWWPAPMWFAPGLMGLEFLTIFFPLWEAYRTKDRRHSAQSAFDGWEKDRSDVESIDCASTKQSVNISVSPSATSSERKRRHDIYGMQALEKTLDTNAAGLFKFAATKEFTGENIVFLTQVRDWRRNYLQLLSDGAISVENRRKMYAEGVKIFYHNVCMKTSEFPVNIESKIYADLQRMFHSSNIPAPKAVVAPFADDAVPLSWTQPKNANSIHSDNEELITIASLDSNGGSWEIPDGFDEHAFDRAEASVKYMVFTNTWIRFVDAQETASMASTQGSGSSRSSTSLMRWLKMA</sequence>
<dbReference type="EMBL" id="KV407456">
    <property type="protein sequence ID" value="KZF24068.1"/>
    <property type="molecule type" value="Genomic_DNA"/>
</dbReference>
<accession>A0A165HXK9</accession>
<dbReference type="GeneID" id="28902070"/>
<dbReference type="InterPro" id="IPR036305">
    <property type="entry name" value="RGS_sf"/>
</dbReference>
<evidence type="ECO:0000313" key="2">
    <source>
        <dbReference type="EMBL" id="KZF24068.1"/>
    </source>
</evidence>
<keyword evidence="3" id="KW-1185">Reference proteome</keyword>
<evidence type="ECO:0008006" key="4">
    <source>
        <dbReference type="Google" id="ProtNLM"/>
    </source>
</evidence>
<keyword evidence="1" id="KW-1133">Transmembrane helix</keyword>
<dbReference type="AlphaFoldDB" id="A0A165HXK9"/>
<feature type="transmembrane region" description="Helical" evidence="1">
    <location>
        <begin position="240"/>
        <end position="258"/>
    </location>
</feature>
<keyword evidence="1" id="KW-0472">Membrane</keyword>
<feature type="transmembrane region" description="Helical" evidence="1">
    <location>
        <begin position="156"/>
        <end position="176"/>
    </location>
</feature>
<feature type="transmembrane region" description="Helical" evidence="1">
    <location>
        <begin position="90"/>
        <end position="112"/>
    </location>
</feature>
<feature type="transmembrane region" description="Helical" evidence="1">
    <location>
        <begin position="20"/>
        <end position="46"/>
    </location>
</feature>
<dbReference type="STRING" id="1328760.A0A165HXK9"/>
<organism evidence="2 3">
    <name type="scientific">Xylona heveae (strain CBS 132557 / TC161)</name>
    <dbReference type="NCBI Taxonomy" id="1328760"/>
    <lineage>
        <taxon>Eukaryota</taxon>
        <taxon>Fungi</taxon>
        <taxon>Dikarya</taxon>
        <taxon>Ascomycota</taxon>
        <taxon>Pezizomycotina</taxon>
        <taxon>Xylonomycetes</taxon>
        <taxon>Xylonales</taxon>
        <taxon>Xylonaceae</taxon>
        <taxon>Xylona</taxon>
    </lineage>
</organism>
<proteinExistence type="predicted"/>
<dbReference type="OMA" id="VAEFWIM"/>
<keyword evidence="1" id="KW-0812">Transmembrane</keyword>